<evidence type="ECO:0000256" key="4">
    <source>
        <dbReference type="RuleBase" id="RU003322"/>
    </source>
</evidence>
<evidence type="ECO:0000256" key="1">
    <source>
        <dbReference type="ARBA" id="ARBA00007381"/>
    </source>
</evidence>
<dbReference type="Pfam" id="PF00012">
    <property type="entry name" value="HSP70"/>
    <property type="match status" value="1"/>
</dbReference>
<dbReference type="SUPFAM" id="SSF100920">
    <property type="entry name" value="Heat shock protein 70kD (HSP70), peptide-binding domain"/>
    <property type="match status" value="1"/>
</dbReference>
<dbReference type="RefSeq" id="WP_045796934.1">
    <property type="nucleotide sequence ID" value="NZ_LANP01000002.1"/>
</dbReference>
<keyword evidence="2 4" id="KW-0547">Nucleotide-binding</keyword>
<dbReference type="InterPro" id="IPR018181">
    <property type="entry name" value="Heat_shock_70_CS"/>
</dbReference>
<reference evidence="5 6" key="1">
    <citation type="submission" date="2015-02" db="EMBL/GenBank/DDBJ databases">
        <title>Genome Sequencing of Rickettsiales.</title>
        <authorList>
            <person name="Daugherty S.C."/>
            <person name="Su Q."/>
            <person name="Abolude K."/>
            <person name="Beier-Sexton M."/>
            <person name="Carlyon J.A."/>
            <person name="Carter R."/>
            <person name="Day N.P."/>
            <person name="Dumler S.J."/>
            <person name="Dyachenko V."/>
            <person name="Godinez A."/>
            <person name="Kurtti T.J."/>
            <person name="Lichay M."/>
            <person name="Mullins K.E."/>
            <person name="Ott S."/>
            <person name="Pappas-Brown V."/>
            <person name="Paris D.H."/>
            <person name="Patel P."/>
            <person name="Richards A.L."/>
            <person name="Sadzewicz L."/>
            <person name="Sears K."/>
            <person name="Seidman D."/>
            <person name="Sengamalay N."/>
            <person name="Stenos J."/>
            <person name="Tallon L.J."/>
            <person name="Vincent G."/>
            <person name="Fraser C.M."/>
            <person name="Munderloh U."/>
            <person name="Dunning-Hotopp J.C."/>
        </authorList>
    </citation>
    <scope>NUCLEOTIDE SEQUENCE [LARGE SCALE GENOMIC DNA]</scope>
    <source>
        <strain evidence="5 6">Fuller</strain>
    </source>
</reference>
<evidence type="ECO:0000256" key="2">
    <source>
        <dbReference type="ARBA" id="ARBA00022741"/>
    </source>
</evidence>
<keyword evidence="6" id="KW-1185">Reference proteome</keyword>
<dbReference type="NCBIfam" id="NF002399">
    <property type="entry name" value="PRK01433.1"/>
    <property type="match status" value="1"/>
</dbReference>
<dbReference type="EMBL" id="LANP01000002">
    <property type="protein sequence ID" value="KJV57280.1"/>
    <property type="molecule type" value="Genomic_DNA"/>
</dbReference>
<dbReference type="InterPro" id="IPR029048">
    <property type="entry name" value="HSP70_C_sf"/>
</dbReference>
<accession>A0A0F3MNG4</accession>
<dbReference type="GO" id="GO:0140662">
    <property type="term" value="F:ATP-dependent protein folding chaperone"/>
    <property type="evidence" value="ECO:0007669"/>
    <property type="project" value="InterPro"/>
</dbReference>
<dbReference type="Gene3D" id="3.30.420.40">
    <property type="match status" value="2"/>
</dbReference>
<name>A0A0F3MNG4_9RICK</name>
<dbReference type="SUPFAM" id="SSF100934">
    <property type="entry name" value="Heat shock protein 70kD (HSP70), C-terminal subdomain"/>
    <property type="match status" value="1"/>
</dbReference>
<gene>
    <name evidence="5" type="ORF">OCHUTO_0124</name>
</gene>
<proteinExistence type="inferred from homology"/>
<dbReference type="InterPro" id="IPR029047">
    <property type="entry name" value="HSP70_peptide-bd_sf"/>
</dbReference>
<dbReference type="PANTHER" id="PTHR19375">
    <property type="entry name" value="HEAT SHOCK PROTEIN 70KDA"/>
    <property type="match status" value="1"/>
</dbReference>
<comment type="similarity">
    <text evidence="1 4">Belongs to the heat shock protein 70 family.</text>
</comment>
<dbReference type="SUPFAM" id="SSF53067">
    <property type="entry name" value="Actin-like ATPase domain"/>
    <property type="match status" value="2"/>
</dbReference>
<organism evidence="5 6">
    <name type="scientific">Orientia chuto str. Dubai</name>
    <dbReference type="NCBI Taxonomy" id="1359168"/>
    <lineage>
        <taxon>Bacteria</taxon>
        <taxon>Pseudomonadati</taxon>
        <taxon>Pseudomonadota</taxon>
        <taxon>Alphaproteobacteria</taxon>
        <taxon>Rickettsiales</taxon>
        <taxon>Rickettsiaceae</taxon>
        <taxon>Rickettsieae</taxon>
        <taxon>Orientia</taxon>
    </lineage>
</organism>
<dbReference type="PROSITE" id="PS00329">
    <property type="entry name" value="HSP70_2"/>
    <property type="match status" value="1"/>
</dbReference>
<dbReference type="STRING" id="1359168.OCHUTO_0124"/>
<protein>
    <submittedName>
        <fullName evidence="5">Hsp70 family protein</fullName>
    </submittedName>
</protein>
<evidence type="ECO:0000313" key="5">
    <source>
        <dbReference type="EMBL" id="KJV57280.1"/>
    </source>
</evidence>
<dbReference type="OrthoDB" id="9766019at2"/>
<keyword evidence="3 4" id="KW-0067">ATP-binding</keyword>
<dbReference type="InterPro" id="IPR013126">
    <property type="entry name" value="Hsp_70_fam"/>
</dbReference>
<dbReference type="Gene3D" id="3.90.640.10">
    <property type="entry name" value="Actin, Chain A, domain 4"/>
    <property type="match status" value="1"/>
</dbReference>
<dbReference type="InterPro" id="IPR043129">
    <property type="entry name" value="ATPase_NBD"/>
</dbReference>
<evidence type="ECO:0000256" key="3">
    <source>
        <dbReference type="ARBA" id="ARBA00022840"/>
    </source>
</evidence>
<dbReference type="PROSITE" id="PS01036">
    <property type="entry name" value="HSP70_3"/>
    <property type="match status" value="1"/>
</dbReference>
<dbReference type="Gene3D" id="2.60.34.10">
    <property type="entry name" value="Substrate Binding Domain Of DNAk, Chain A, domain 1"/>
    <property type="match status" value="1"/>
</dbReference>
<sequence length="611" mass="67536">MHLINIEEPQNDQLHKDVVIGIDFGTTNSLVAHSINSKPYIIANSQGSKILPSIVSFDHEGNIILVGNKEKNSITIASVKRLLGKSTIELLNSNAIGQEIKELLVKDSNIANVKIANKTISPIEISAKIINQLKLQAEQYFNQKIKKAVISVPAHFDEAARNSIKQAARIADLEVLRLISEPTAAAYSYGLDKSSNGVYLVYDFGGGTFDVSILKIKNEIFQVIATGGDNQLGGNDIDYLILDYLCNKLSLNPNHLSTEFLVLITECCKTAKEHLTTNDIFNQIIKYNGKNLEFCITRVEFEQVIKNFINKTIDITNQVIEDSGVREQLKGIILVGGISNIPLIKKLLKHTFKVQVLSDLNPETIVATGAALQAENLTSSNKHLLIDVVPLSLGLEVMGGMVEILIPRNSPIPISITKQFTTYANNQTAINFHIVQGEREMAIDCRSLAKFVLNNLPLGPAGSVSVEVTFAIDADGLLFISTNEQKMGASEFIAIKSALDISAEEVNNILENAYQNNILDYNKKQLNEAITKANFIISNVNQLIAKNLIPQENMNLVENIIQNLQKFIKLSDITLIQEGIKQIEELQCSLLQRTLKFVLQGKNIKKLLNDK</sequence>
<evidence type="ECO:0000313" key="6">
    <source>
        <dbReference type="Proteomes" id="UP000033616"/>
    </source>
</evidence>
<dbReference type="AlphaFoldDB" id="A0A0F3MNG4"/>
<dbReference type="Proteomes" id="UP000033616">
    <property type="component" value="Unassembled WGS sequence"/>
</dbReference>
<comment type="caution">
    <text evidence="5">The sequence shown here is derived from an EMBL/GenBank/DDBJ whole genome shotgun (WGS) entry which is preliminary data.</text>
</comment>
<dbReference type="PATRIC" id="fig|1359168.3.peg.500"/>
<dbReference type="GO" id="GO:0005524">
    <property type="term" value="F:ATP binding"/>
    <property type="evidence" value="ECO:0007669"/>
    <property type="project" value="UniProtKB-KW"/>
</dbReference>
<dbReference type="PRINTS" id="PR00301">
    <property type="entry name" value="HEATSHOCK70"/>
</dbReference>